<evidence type="ECO:0000313" key="4">
    <source>
        <dbReference type="EMBL" id="KAK4209121.1"/>
    </source>
</evidence>
<evidence type="ECO:0000256" key="3">
    <source>
        <dbReference type="ARBA" id="ARBA00023002"/>
    </source>
</evidence>
<evidence type="ECO:0000256" key="1">
    <source>
        <dbReference type="ARBA" id="ARBA00006484"/>
    </source>
</evidence>
<dbReference type="InterPro" id="IPR002347">
    <property type="entry name" value="SDR_fam"/>
</dbReference>
<evidence type="ECO:0000256" key="2">
    <source>
        <dbReference type="ARBA" id="ARBA00022857"/>
    </source>
</evidence>
<dbReference type="PRINTS" id="PR00081">
    <property type="entry name" value="GDHRDH"/>
</dbReference>
<accession>A0AAN7B1D5</accession>
<comment type="similarity">
    <text evidence="1">Belongs to the short-chain dehydrogenases/reductases (SDR) family.</text>
</comment>
<dbReference type="AlphaFoldDB" id="A0AAN7B1D5"/>
<keyword evidence="2" id="KW-0521">NADP</keyword>
<protein>
    <submittedName>
        <fullName evidence="4">Uncharacterized protein</fullName>
    </submittedName>
</protein>
<dbReference type="PANTHER" id="PTHR24320">
    <property type="entry name" value="RETINOL DEHYDROGENASE"/>
    <property type="match status" value="1"/>
</dbReference>
<keyword evidence="3" id="KW-0560">Oxidoreductase</keyword>
<keyword evidence="5" id="KW-1185">Reference proteome</keyword>
<dbReference type="GO" id="GO:0016491">
    <property type="term" value="F:oxidoreductase activity"/>
    <property type="evidence" value="ECO:0007669"/>
    <property type="project" value="UniProtKB-KW"/>
</dbReference>
<sequence length="343" mass="36287">MSVKLLALLSANIGPTPTSSAASFTAASIPHLTGKVILVTGGTNGLGKQSIVDLARHGQPAEIWLAARDMTKANETISEIQSQLQPGNKTKLCPLKLDLSSLASVQAAAKHLLASTNRLDILLLNAGIMATPAGLSPEGYEIQFATNYLGHTLLTDLLLPLLSKTASVSPESDVRIVSVSSAGYSFAPAPGINLSNLTKPDAGGLEGLQRYGQSKLASILWTRELARRYPNFCVTAVHPGVVQTNLMSSAGDSPLLMKIFTKVFYGLLTGVEKGTRNQLWAATAPRAAHSGNKGKETNGVKSGEYYEPVGKGGLASETARDDVLAGRLWDWTEQSLRPWVQGT</sequence>
<dbReference type="PANTHER" id="PTHR24320:SF282">
    <property type="entry name" value="WW DOMAIN-CONTAINING OXIDOREDUCTASE"/>
    <property type="match status" value="1"/>
</dbReference>
<comment type="caution">
    <text evidence="4">The sequence shown here is derived from an EMBL/GenBank/DDBJ whole genome shotgun (WGS) entry which is preliminary data.</text>
</comment>
<evidence type="ECO:0000313" key="5">
    <source>
        <dbReference type="Proteomes" id="UP001301769"/>
    </source>
</evidence>
<dbReference type="SUPFAM" id="SSF51735">
    <property type="entry name" value="NAD(P)-binding Rossmann-fold domains"/>
    <property type="match status" value="1"/>
</dbReference>
<dbReference type="Pfam" id="PF00106">
    <property type="entry name" value="adh_short"/>
    <property type="match status" value="1"/>
</dbReference>
<reference evidence="4" key="2">
    <citation type="submission" date="2023-05" db="EMBL/GenBank/DDBJ databases">
        <authorList>
            <consortium name="Lawrence Berkeley National Laboratory"/>
            <person name="Steindorff A."/>
            <person name="Hensen N."/>
            <person name="Bonometti L."/>
            <person name="Westerberg I."/>
            <person name="Brannstrom I.O."/>
            <person name="Guillou S."/>
            <person name="Cros-Aarteil S."/>
            <person name="Calhoun S."/>
            <person name="Haridas S."/>
            <person name="Kuo A."/>
            <person name="Mondo S."/>
            <person name="Pangilinan J."/>
            <person name="Riley R."/>
            <person name="Labutti K."/>
            <person name="Andreopoulos B."/>
            <person name="Lipzen A."/>
            <person name="Chen C."/>
            <person name="Yanf M."/>
            <person name="Daum C."/>
            <person name="Ng V."/>
            <person name="Clum A."/>
            <person name="Ohm R."/>
            <person name="Martin F."/>
            <person name="Silar P."/>
            <person name="Natvig D."/>
            <person name="Lalanne C."/>
            <person name="Gautier V."/>
            <person name="Ament-Velasquez S.L."/>
            <person name="Kruys A."/>
            <person name="Hutchinson M.I."/>
            <person name="Powell A.J."/>
            <person name="Barry K."/>
            <person name="Miller A.N."/>
            <person name="Grigoriev I.V."/>
            <person name="Debuchy R."/>
            <person name="Gladieux P."/>
            <person name="Thoren M.H."/>
            <person name="Johannesson H."/>
        </authorList>
    </citation>
    <scope>NUCLEOTIDE SEQUENCE</scope>
    <source>
        <strain evidence="4">PSN293</strain>
    </source>
</reference>
<name>A0AAN7B1D5_9PEZI</name>
<dbReference type="InterPro" id="IPR036291">
    <property type="entry name" value="NAD(P)-bd_dom_sf"/>
</dbReference>
<dbReference type="EMBL" id="MU858215">
    <property type="protein sequence ID" value="KAK4209121.1"/>
    <property type="molecule type" value="Genomic_DNA"/>
</dbReference>
<organism evidence="4 5">
    <name type="scientific">Rhypophila decipiens</name>
    <dbReference type="NCBI Taxonomy" id="261697"/>
    <lineage>
        <taxon>Eukaryota</taxon>
        <taxon>Fungi</taxon>
        <taxon>Dikarya</taxon>
        <taxon>Ascomycota</taxon>
        <taxon>Pezizomycotina</taxon>
        <taxon>Sordariomycetes</taxon>
        <taxon>Sordariomycetidae</taxon>
        <taxon>Sordariales</taxon>
        <taxon>Naviculisporaceae</taxon>
        <taxon>Rhypophila</taxon>
    </lineage>
</organism>
<reference evidence="4" key="1">
    <citation type="journal article" date="2023" name="Mol. Phylogenet. Evol.">
        <title>Genome-scale phylogeny and comparative genomics of the fungal order Sordariales.</title>
        <authorList>
            <person name="Hensen N."/>
            <person name="Bonometti L."/>
            <person name="Westerberg I."/>
            <person name="Brannstrom I.O."/>
            <person name="Guillou S."/>
            <person name="Cros-Aarteil S."/>
            <person name="Calhoun S."/>
            <person name="Haridas S."/>
            <person name="Kuo A."/>
            <person name="Mondo S."/>
            <person name="Pangilinan J."/>
            <person name="Riley R."/>
            <person name="LaButti K."/>
            <person name="Andreopoulos B."/>
            <person name="Lipzen A."/>
            <person name="Chen C."/>
            <person name="Yan M."/>
            <person name="Daum C."/>
            <person name="Ng V."/>
            <person name="Clum A."/>
            <person name="Steindorff A."/>
            <person name="Ohm R.A."/>
            <person name="Martin F."/>
            <person name="Silar P."/>
            <person name="Natvig D.O."/>
            <person name="Lalanne C."/>
            <person name="Gautier V."/>
            <person name="Ament-Velasquez S.L."/>
            <person name="Kruys A."/>
            <person name="Hutchinson M.I."/>
            <person name="Powell A.J."/>
            <person name="Barry K."/>
            <person name="Miller A.N."/>
            <person name="Grigoriev I.V."/>
            <person name="Debuchy R."/>
            <person name="Gladieux P."/>
            <person name="Hiltunen Thoren M."/>
            <person name="Johannesson H."/>
        </authorList>
    </citation>
    <scope>NUCLEOTIDE SEQUENCE</scope>
    <source>
        <strain evidence="4">PSN293</strain>
    </source>
</reference>
<dbReference type="Gene3D" id="3.40.50.720">
    <property type="entry name" value="NAD(P)-binding Rossmann-like Domain"/>
    <property type="match status" value="1"/>
</dbReference>
<dbReference type="Proteomes" id="UP001301769">
    <property type="component" value="Unassembled WGS sequence"/>
</dbReference>
<proteinExistence type="inferred from homology"/>
<gene>
    <name evidence="4" type="ORF">QBC37DRAFT_58724</name>
</gene>